<dbReference type="Gene3D" id="2.60.120.330">
    <property type="entry name" value="B-lactam Antibiotic, Isopenicillin N Synthase, Chain"/>
    <property type="match status" value="1"/>
</dbReference>
<keyword evidence="7" id="KW-1185">Reference proteome</keyword>
<organism evidence="6 7">
    <name type="scientific">Apostasia shenzhenica</name>
    <dbReference type="NCBI Taxonomy" id="1088818"/>
    <lineage>
        <taxon>Eukaryota</taxon>
        <taxon>Viridiplantae</taxon>
        <taxon>Streptophyta</taxon>
        <taxon>Embryophyta</taxon>
        <taxon>Tracheophyta</taxon>
        <taxon>Spermatophyta</taxon>
        <taxon>Magnoliopsida</taxon>
        <taxon>Liliopsida</taxon>
        <taxon>Asparagales</taxon>
        <taxon>Orchidaceae</taxon>
        <taxon>Apostasioideae</taxon>
        <taxon>Apostasia</taxon>
    </lineage>
</organism>
<dbReference type="AlphaFoldDB" id="A0A2I0BC36"/>
<protein>
    <submittedName>
        <fullName evidence="6">Gibberellin 3-beta-dioxygenase</fullName>
        <ecNumber evidence="6">1.14.11.15</ecNumber>
    </submittedName>
</protein>
<dbReference type="STRING" id="1088818.A0A2I0BC36"/>
<keyword evidence="1" id="KW-0479">Metal-binding</keyword>
<dbReference type="InterPro" id="IPR027443">
    <property type="entry name" value="IPNS-like_sf"/>
</dbReference>
<name>A0A2I0BC36_9ASPA</name>
<evidence type="ECO:0000256" key="4">
    <source>
        <dbReference type="SAM" id="MobiDB-lite"/>
    </source>
</evidence>
<gene>
    <name evidence="6" type="ORF">AXF42_Ash005662</name>
</gene>
<dbReference type="Proteomes" id="UP000236161">
    <property type="component" value="Unassembled WGS sequence"/>
</dbReference>
<dbReference type="GO" id="GO:0046872">
    <property type="term" value="F:metal ion binding"/>
    <property type="evidence" value="ECO:0007669"/>
    <property type="project" value="UniProtKB-KW"/>
</dbReference>
<keyword evidence="6" id="KW-0223">Dioxygenase</keyword>
<dbReference type="PANTHER" id="PTHR34945">
    <property type="entry name" value="2-OXOGLUTARATE (2OG) AND FE(II)-DEPENDENT OXYGENASE SUPERFAMILY PROTEIN"/>
    <property type="match status" value="1"/>
</dbReference>
<evidence type="ECO:0000256" key="2">
    <source>
        <dbReference type="ARBA" id="ARBA00023002"/>
    </source>
</evidence>
<keyword evidence="3" id="KW-0408">Iron</keyword>
<dbReference type="EMBL" id="KZ451895">
    <property type="protein sequence ID" value="PKA65329.1"/>
    <property type="molecule type" value="Genomic_DNA"/>
</dbReference>
<evidence type="ECO:0000313" key="7">
    <source>
        <dbReference type="Proteomes" id="UP000236161"/>
    </source>
</evidence>
<feature type="region of interest" description="Disordered" evidence="4">
    <location>
        <begin position="1"/>
        <end position="37"/>
    </location>
</feature>
<sequence>MAASPRTFRGPPDFRAPPPSPAAGFPRNGSMEAPQDDEFSRFLKSSRRVPELILPNRKPPEIDMRSLTLPEAGRSAEEILRSAAESLGCFQLVNHGISADLTTAVIEMAGGIFRLSPEKKKDAARSPERQWGFEVDEDQDEVEGDEFFWWSGGDVDMAGIWPQGYDAFSGRTKLLLLEMEKIARQIELVLTASGERLWKEESRRRQRDGRDDVIICFRKHGRSRSADNGGATGDLNREMLATLIRSLGCSHALGLHLFRGASGFGVYSKRAPVSFSPSDAAVVVTVGDQMQVPSLNMFCLWSFLP</sequence>
<evidence type="ECO:0000259" key="5">
    <source>
        <dbReference type="Pfam" id="PF14226"/>
    </source>
</evidence>
<dbReference type="SUPFAM" id="SSF51197">
    <property type="entry name" value="Clavaminate synthase-like"/>
    <property type="match status" value="1"/>
</dbReference>
<dbReference type="PANTHER" id="PTHR34945:SF8">
    <property type="entry name" value="DOWNSTREAM TARGET OF AGL15-4"/>
    <property type="match status" value="1"/>
</dbReference>
<feature type="domain" description="Non-haem dioxygenase N-terminal" evidence="5">
    <location>
        <begin position="60"/>
        <end position="132"/>
    </location>
</feature>
<evidence type="ECO:0000313" key="6">
    <source>
        <dbReference type="EMBL" id="PKA65329.1"/>
    </source>
</evidence>
<evidence type="ECO:0000256" key="3">
    <source>
        <dbReference type="ARBA" id="ARBA00023004"/>
    </source>
</evidence>
<proteinExistence type="predicted"/>
<dbReference type="InterPro" id="IPR026992">
    <property type="entry name" value="DIOX_N"/>
</dbReference>
<dbReference type="Pfam" id="PF14226">
    <property type="entry name" value="DIOX_N"/>
    <property type="match status" value="1"/>
</dbReference>
<dbReference type="GO" id="GO:0016707">
    <property type="term" value="F:gibberellin 3-beta-dioxygenase activity"/>
    <property type="evidence" value="ECO:0007669"/>
    <property type="project" value="UniProtKB-EC"/>
</dbReference>
<evidence type="ECO:0000256" key="1">
    <source>
        <dbReference type="ARBA" id="ARBA00022723"/>
    </source>
</evidence>
<reference evidence="6 7" key="1">
    <citation type="journal article" date="2017" name="Nature">
        <title>The Apostasia genome and the evolution of orchids.</title>
        <authorList>
            <person name="Zhang G.Q."/>
            <person name="Liu K.W."/>
            <person name="Li Z."/>
            <person name="Lohaus R."/>
            <person name="Hsiao Y.Y."/>
            <person name="Niu S.C."/>
            <person name="Wang J.Y."/>
            <person name="Lin Y.C."/>
            <person name="Xu Q."/>
            <person name="Chen L.J."/>
            <person name="Yoshida K."/>
            <person name="Fujiwara S."/>
            <person name="Wang Z.W."/>
            <person name="Zhang Y.Q."/>
            <person name="Mitsuda N."/>
            <person name="Wang M."/>
            <person name="Liu G.H."/>
            <person name="Pecoraro L."/>
            <person name="Huang H.X."/>
            <person name="Xiao X.J."/>
            <person name="Lin M."/>
            <person name="Wu X.Y."/>
            <person name="Wu W.L."/>
            <person name="Chen Y.Y."/>
            <person name="Chang S.B."/>
            <person name="Sakamoto S."/>
            <person name="Ohme-Takagi M."/>
            <person name="Yagi M."/>
            <person name="Zeng S.J."/>
            <person name="Shen C.Y."/>
            <person name="Yeh C.M."/>
            <person name="Luo Y.B."/>
            <person name="Tsai W.C."/>
            <person name="Van de Peer Y."/>
            <person name="Liu Z.J."/>
        </authorList>
    </citation>
    <scope>NUCLEOTIDE SEQUENCE [LARGE SCALE GENOMIC DNA]</scope>
    <source>
        <strain evidence="7">cv. Shenzhen</strain>
        <tissue evidence="6">Stem</tissue>
    </source>
</reference>
<dbReference type="EC" id="1.14.11.15" evidence="6"/>
<dbReference type="OrthoDB" id="1928184at2759"/>
<keyword evidence="2 6" id="KW-0560">Oxidoreductase</keyword>
<accession>A0A2I0BC36</accession>